<dbReference type="EMBL" id="BAABDU010000003">
    <property type="protein sequence ID" value="GAA3759737.1"/>
    <property type="molecule type" value="Genomic_DNA"/>
</dbReference>
<name>A0ABP7G9V7_9FLAO</name>
<gene>
    <name evidence="1" type="ORF">GCM10022423_08340</name>
</gene>
<protein>
    <submittedName>
        <fullName evidence="1">Uncharacterized protein</fullName>
    </submittedName>
</protein>
<sequence length="289" mass="31632">MGGTRYDFGARESRAKKVGYASKSAGEIFTQNALRVAHESMNPNGVIVREARDSEVHPNTVPIILGLDVTGSMGHIPHELIKEGLPKLMGGIIQGGVPDPALLFLGIGDHECDRYPLQVGQFESGDEELDMWLTRTYIEGGGGGNAGESYLLAWYFAAFHTKTDAFEKRGQEGLLFTVGDEPGLKTLPASAIKEIMGQGQQTYTHLELLAEAQKRYDVYHISVLHSGQAINADVEWKELLGQNCLSIEDHREIPNVIKKIICDKHKSSGLGTIPVFDSKDTGLDNIQML</sequence>
<keyword evidence="2" id="KW-1185">Reference proteome</keyword>
<dbReference type="RefSeq" id="WP_345140682.1">
    <property type="nucleotide sequence ID" value="NZ_BAABDU010000003.1"/>
</dbReference>
<reference evidence="2" key="1">
    <citation type="journal article" date="2019" name="Int. J. Syst. Evol. Microbiol.">
        <title>The Global Catalogue of Microorganisms (GCM) 10K type strain sequencing project: providing services to taxonomists for standard genome sequencing and annotation.</title>
        <authorList>
            <consortium name="The Broad Institute Genomics Platform"/>
            <consortium name="The Broad Institute Genome Sequencing Center for Infectious Disease"/>
            <person name="Wu L."/>
            <person name="Ma J."/>
        </authorList>
    </citation>
    <scope>NUCLEOTIDE SEQUENCE [LARGE SCALE GENOMIC DNA]</scope>
    <source>
        <strain evidence="2">JCM 17337</strain>
    </source>
</reference>
<dbReference type="Proteomes" id="UP001500748">
    <property type="component" value="Unassembled WGS sequence"/>
</dbReference>
<evidence type="ECO:0000313" key="2">
    <source>
        <dbReference type="Proteomes" id="UP001500748"/>
    </source>
</evidence>
<proteinExistence type="predicted"/>
<comment type="caution">
    <text evidence="1">The sequence shown here is derived from an EMBL/GenBank/DDBJ whole genome shotgun (WGS) entry which is preliminary data.</text>
</comment>
<accession>A0ABP7G9V7</accession>
<evidence type="ECO:0000313" key="1">
    <source>
        <dbReference type="EMBL" id="GAA3759737.1"/>
    </source>
</evidence>
<organism evidence="1 2">
    <name type="scientific">Flavobacterium ginsengiterrae</name>
    <dbReference type="NCBI Taxonomy" id="871695"/>
    <lineage>
        <taxon>Bacteria</taxon>
        <taxon>Pseudomonadati</taxon>
        <taxon>Bacteroidota</taxon>
        <taxon>Flavobacteriia</taxon>
        <taxon>Flavobacteriales</taxon>
        <taxon>Flavobacteriaceae</taxon>
        <taxon>Flavobacterium</taxon>
    </lineage>
</organism>